<gene>
    <name evidence="4" type="ORF">PSON_ATCC_30995.1.T0640006</name>
</gene>
<dbReference type="InterPro" id="IPR051685">
    <property type="entry name" value="Ycf3/AcsC/BcsC/TPR_MFPF"/>
</dbReference>
<dbReference type="InterPro" id="IPR019734">
    <property type="entry name" value="TPR_rpt"/>
</dbReference>
<sequence length="143" mass="16835">MNLLEESSEQQNNPFTLDLQVNKNFLNIGFFILIYQINRLSKLVGGIFKPLQLLNFQKSRKLVKLFYERANTLLMLNYQEEALEQYNIAILKNNKLPDYYFNKAITLSKMNRLEEALNYYDIVISLLPLDSKSYINKGDDQIL</sequence>
<evidence type="ECO:0000313" key="4">
    <source>
        <dbReference type="EMBL" id="CAD8095106.1"/>
    </source>
</evidence>
<evidence type="ECO:0000256" key="1">
    <source>
        <dbReference type="ARBA" id="ARBA00022737"/>
    </source>
</evidence>
<reference evidence="4" key="1">
    <citation type="submission" date="2021-01" db="EMBL/GenBank/DDBJ databases">
        <authorList>
            <consortium name="Genoscope - CEA"/>
            <person name="William W."/>
        </authorList>
    </citation>
    <scope>NUCLEOTIDE SEQUENCE</scope>
</reference>
<evidence type="ECO:0000256" key="3">
    <source>
        <dbReference type="PROSITE-ProRule" id="PRU00339"/>
    </source>
</evidence>
<protein>
    <submittedName>
        <fullName evidence="4">Uncharacterized protein</fullName>
    </submittedName>
</protein>
<dbReference type="PANTHER" id="PTHR44943">
    <property type="entry name" value="CELLULOSE SYNTHASE OPERON PROTEIN C"/>
    <property type="match status" value="1"/>
</dbReference>
<name>A0A8S1NYJ1_9CILI</name>
<keyword evidence="5" id="KW-1185">Reference proteome</keyword>
<evidence type="ECO:0000313" key="5">
    <source>
        <dbReference type="Proteomes" id="UP000692954"/>
    </source>
</evidence>
<accession>A0A8S1NYJ1</accession>
<dbReference type="PANTHER" id="PTHR44943:SF4">
    <property type="entry name" value="TPR REPEAT-CONTAINING PROTEIN MJ0798"/>
    <property type="match status" value="1"/>
</dbReference>
<feature type="repeat" description="TPR" evidence="3">
    <location>
        <begin position="97"/>
        <end position="130"/>
    </location>
</feature>
<comment type="caution">
    <text evidence="4">The sequence shown here is derived from an EMBL/GenBank/DDBJ whole genome shotgun (WGS) entry which is preliminary data.</text>
</comment>
<dbReference type="SMART" id="SM00028">
    <property type="entry name" value="TPR"/>
    <property type="match status" value="2"/>
</dbReference>
<keyword evidence="2 3" id="KW-0802">TPR repeat</keyword>
<dbReference type="EMBL" id="CAJJDN010000064">
    <property type="protein sequence ID" value="CAD8095106.1"/>
    <property type="molecule type" value="Genomic_DNA"/>
</dbReference>
<organism evidence="4 5">
    <name type="scientific">Paramecium sonneborni</name>
    <dbReference type="NCBI Taxonomy" id="65129"/>
    <lineage>
        <taxon>Eukaryota</taxon>
        <taxon>Sar</taxon>
        <taxon>Alveolata</taxon>
        <taxon>Ciliophora</taxon>
        <taxon>Intramacronucleata</taxon>
        <taxon>Oligohymenophorea</taxon>
        <taxon>Peniculida</taxon>
        <taxon>Parameciidae</taxon>
        <taxon>Paramecium</taxon>
    </lineage>
</organism>
<keyword evidence="1" id="KW-0677">Repeat</keyword>
<evidence type="ECO:0000256" key="2">
    <source>
        <dbReference type="ARBA" id="ARBA00022803"/>
    </source>
</evidence>
<dbReference type="OrthoDB" id="311088at2759"/>
<dbReference type="PROSITE" id="PS50005">
    <property type="entry name" value="TPR"/>
    <property type="match status" value="1"/>
</dbReference>
<dbReference type="AlphaFoldDB" id="A0A8S1NYJ1"/>
<dbReference type="Proteomes" id="UP000692954">
    <property type="component" value="Unassembled WGS sequence"/>
</dbReference>
<proteinExistence type="predicted"/>